<feature type="compositionally biased region" description="Basic and acidic residues" evidence="9">
    <location>
        <begin position="709"/>
        <end position="723"/>
    </location>
</feature>
<feature type="compositionally biased region" description="Polar residues" evidence="9">
    <location>
        <begin position="698"/>
        <end position="707"/>
    </location>
</feature>
<name>A0A1B6K8Q8_9HEMI</name>
<keyword evidence="8" id="KW-0406">Ion transport</keyword>
<feature type="non-terminal residue" evidence="11">
    <location>
        <position position="1"/>
    </location>
</feature>
<keyword evidence="8" id="KW-0813">Transport</keyword>
<dbReference type="AlphaFoldDB" id="A0A1B6K8Q8"/>
<feature type="transmembrane region" description="Helical" evidence="8">
    <location>
        <begin position="282"/>
        <end position="302"/>
    </location>
</feature>
<feature type="transmembrane region" description="Helical" evidence="8">
    <location>
        <begin position="240"/>
        <end position="262"/>
    </location>
</feature>
<evidence type="ECO:0000259" key="10">
    <source>
        <dbReference type="PROSITE" id="PS51465"/>
    </source>
</evidence>
<evidence type="ECO:0000256" key="8">
    <source>
        <dbReference type="RuleBase" id="RU362056"/>
    </source>
</evidence>
<feature type="transmembrane region" description="Helical" evidence="8">
    <location>
        <begin position="196"/>
        <end position="219"/>
    </location>
</feature>
<dbReference type="EMBL" id="GEBQ01032136">
    <property type="protein sequence ID" value="JAT07841.1"/>
    <property type="molecule type" value="Transcribed_RNA"/>
</dbReference>
<keyword evidence="3" id="KW-1003">Cell membrane</keyword>
<keyword evidence="6 8" id="KW-0472">Membrane</keyword>
<keyword evidence="4 8" id="KW-0812">Transmembrane</keyword>
<feature type="transmembrane region" description="Helical" evidence="8">
    <location>
        <begin position="606"/>
        <end position="631"/>
    </location>
</feature>
<feature type="transmembrane region" description="Helical" evidence="8">
    <location>
        <begin position="56"/>
        <end position="75"/>
    </location>
</feature>
<sequence>VTVTSVVQWSDVDVCVVVAVQTQTSGRSERMKGDEGMCGLGPWRPSWLQRFNSTKGFLVVYGLLGTIQAMSYIYFVATLTTLEKRFKIDSRTTGLMMSGNEISQVMLSLVLSYYGGQRNRPLWIAWGVACSATSCYILALPHFLYGPGEAALALTKEYIHTFNSSSISKEQAALCLREEEGTSKCEPSGGGEFSHIPALLVFLSQFVLGIGTTLYYALGQTYLDDNTKKSKTPLFLSLTMSLRTIGPAIGFIVGYGCLRIYIAPTLTPIITNKDPRWLGAWWLGWIILGTAMLLFALLMAMFPKKLQANKNKVNSVKNGDILTLETVRQTEKPVEFKNGISKEKLVEADDEKENLPTLKEFPSALSRLLRNKLLMANILAGVFYILGGSAYITFITKYLEIQFHQTAAGASFIIGPTAILSMTSGFLISGAVISKFKPRPLYLLSWNVIVGISFIAGEISFIFLSCEDSNMVGFRRGDQGLNLVDECNRDCGCGSLKFNPVCLEPAELTFYTACHAGCQQANYSITPITYTNCSCIPDSIAAIASINSGLRKDELTLKTGACRSNCYYNFIVFLAITMVMHSFGSSGKIGNMLVNYRAVDKVDKSFAQGLGLLMVSLFAFIPGPILFGAMIDSTCLVWDKTCGRRGNCWLYHKDNLRFILNVTAACLTLIGVLFDVLVCYLGRNLALYEDDDDEDSNKNSVNPSANGKSDMRPMPEKTEKSET</sequence>
<dbReference type="GO" id="GO:0005886">
    <property type="term" value="C:plasma membrane"/>
    <property type="evidence" value="ECO:0007669"/>
    <property type="project" value="UniProtKB-SubCell"/>
</dbReference>
<evidence type="ECO:0000256" key="6">
    <source>
        <dbReference type="ARBA" id="ARBA00023136"/>
    </source>
</evidence>
<evidence type="ECO:0000256" key="3">
    <source>
        <dbReference type="ARBA" id="ARBA00022475"/>
    </source>
</evidence>
<dbReference type="GO" id="GO:0043252">
    <property type="term" value="P:sodium-independent organic anion transport"/>
    <property type="evidence" value="ECO:0007669"/>
    <property type="project" value="TreeGrafter"/>
</dbReference>
<dbReference type="InterPro" id="IPR002350">
    <property type="entry name" value="Kazal_dom"/>
</dbReference>
<dbReference type="GO" id="GO:0015347">
    <property type="term" value="F:sodium-independent organic anion transmembrane transporter activity"/>
    <property type="evidence" value="ECO:0007669"/>
    <property type="project" value="TreeGrafter"/>
</dbReference>
<feature type="transmembrane region" description="Helical" evidence="8">
    <location>
        <begin position="407"/>
        <end position="429"/>
    </location>
</feature>
<feature type="transmembrane region" description="Helical" evidence="8">
    <location>
        <begin position="441"/>
        <end position="464"/>
    </location>
</feature>
<dbReference type="NCBIfam" id="TIGR00805">
    <property type="entry name" value="oat"/>
    <property type="match status" value="1"/>
</dbReference>
<feature type="transmembrane region" description="Helical" evidence="8">
    <location>
        <begin position="567"/>
        <end position="585"/>
    </location>
</feature>
<feature type="region of interest" description="Disordered" evidence="9">
    <location>
        <begin position="690"/>
        <end position="723"/>
    </location>
</feature>
<dbReference type="CDD" id="cd17336">
    <property type="entry name" value="MFS_SLCO_OATP"/>
    <property type="match status" value="1"/>
</dbReference>
<evidence type="ECO:0000256" key="1">
    <source>
        <dbReference type="ARBA" id="ARBA00004651"/>
    </source>
</evidence>
<keyword evidence="7" id="KW-1015">Disulfide bond</keyword>
<feature type="transmembrane region" description="Helical" evidence="8">
    <location>
        <begin position="658"/>
        <end position="681"/>
    </location>
</feature>
<feature type="transmembrane region" description="Helical" evidence="8">
    <location>
        <begin position="95"/>
        <end position="115"/>
    </location>
</feature>
<dbReference type="Pfam" id="PF03137">
    <property type="entry name" value="OATP"/>
    <property type="match status" value="1"/>
</dbReference>
<evidence type="ECO:0000256" key="4">
    <source>
        <dbReference type="ARBA" id="ARBA00022692"/>
    </source>
</evidence>
<feature type="transmembrane region" description="Helical" evidence="8">
    <location>
        <begin position="373"/>
        <end position="395"/>
    </location>
</feature>
<dbReference type="SUPFAM" id="SSF103473">
    <property type="entry name" value="MFS general substrate transporter"/>
    <property type="match status" value="1"/>
</dbReference>
<dbReference type="PANTHER" id="PTHR11388">
    <property type="entry name" value="ORGANIC ANION TRANSPORTER"/>
    <property type="match status" value="1"/>
</dbReference>
<evidence type="ECO:0000313" key="11">
    <source>
        <dbReference type="EMBL" id="JAT07841.1"/>
    </source>
</evidence>
<reference evidence="11" key="1">
    <citation type="submission" date="2015-11" db="EMBL/GenBank/DDBJ databases">
        <title>De novo transcriptome assembly of four potential Pierce s Disease insect vectors from Arizona vineyards.</title>
        <authorList>
            <person name="Tassone E.E."/>
        </authorList>
    </citation>
    <scope>NUCLEOTIDE SEQUENCE</scope>
</reference>
<keyword evidence="5 8" id="KW-1133">Transmembrane helix</keyword>
<protein>
    <recommendedName>
        <fullName evidence="8">Solute carrier organic anion transporter family member</fullName>
    </recommendedName>
</protein>
<feature type="transmembrane region" description="Helical" evidence="8">
    <location>
        <begin position="122"/>
        <end position="144"/>
    </location>
</feature>
<dbReference type="Gene3D" id="1.20.1250.20">
    <property type="entry name" value="MFS general substrate transporter like domains"/>
    <property type="match status" value="1"/>
</dbReference>
<evidence type="ECO:0000256" key="2">
    <source>
        <dbReference type="ARBA" id="ARBA00009657"/>
    </source>
</evidence>
<evidence type="ECO:0000256" key="5">
    <source>
        <dbReference type="ARBA" id="ARBA00022989"/>
    </source>
</evidence>
<proteinExistence type="inferred from homology"/>
<evidence type="ECO:0000256" key="9">
    <source>
        <dbReference type="SAM" id="MobiDB-lite"/>
    </source>
</evidence>
<feature type="domain" description="Kazal-like" evidence="10">
    <location>
        <begin position="481"/>
        <end position="537"/>
    </location>
</feature>
<organism evidence="11">
    <name type="scientific">Graphocephala atropunctata</name>
    <dbReference type="NCBI Taxonomy" id="36148"/>
    <lineage>
        <taxon>Eukaryota</taxon>
        <taxon>Metazoa</taxon>
        <taxon>Ecdysozoa</taxon>
        <taxon>Arthropoda</taxon>
        <taxon>Hexapoda</taxon>
        <taxon>Insecta</taxon>
        <taxon>Pterygota</taxon>
        <taxon>Neoptera</taxon>
        <taxon>Paraneoptera</taxon>
        <taxon>Hemiptera</taxon>
        <taxon>Auchenorrhyncha</taxon>
        <taxon>Membracoidea</taxon>
        <taxon>Cicadellidae</taxon>
        <taxon>Cicadellinae</taxon>
        <taxon>Cicadellini</taxon>
        <taxon>Graphocephala</taxon>
    </lineage>
</organism>
<dbReference type="PROSITE" id="PS51465">
    <property type="entry name" value="KAZAL_2"/>
    <property type="match status" value="1"/>
</dbReference>
<evidence type="ECO:0000256" key="7">
    <source>
        <dbReference type="ARBA" id="ARBA00023157"/>
    </source>
</evidence>
<dbReference type="GO" id="GO:0006811">
    <property type="term" value="P:monoatomic ion transport"/>
    <property type="evidence" value="ECO:0007669"/>
    <property type="project" value="UniProtKB-KW"/>
</dbReference>
<gene>
    <name evidence="11" type="ORF">g.42438</name>
</gene>
<comment type="similarity">
    <text evidence="2 8">Belongs to the organo anion transporter (TC 2.A.60) family.</text>
</comment>
<dbReference type="PANTHER" id="PTHR11388:SF131">
    <property type="entry name" value="SOLUTE CARRIER ORGANIC ANION TRANSPORTER FAMILY MEMBER"/>
    <property type="match status" value="1"/>
</dbReference>
<dbReference type="InterPro" id="IPR004156">
    <property type="entry name" value="OATP"/>
</dbReference>
<comment type="subcellular location">
    <subcellularLocation>
        <location evidence="1 8">Cell membrane</location>
        <topology evidence="1 8">Multi-pass membrane protein</topology>
    </subcellularLocation>
</comment>
<accession>A0A1B6K8Q8</accession>
<dbReference type="InterPro" id="IPR036259">
    <property type="entry name" value="MFS_trans_sf"/>
</dbReference>